<evidence type="ECO:0000256" key="3">
    <source>
        <dbReference type="ARBA" id="ARBA00011160"/>
    </source>
</evidence>
<organism evidence="16 17">
    <name type="scientific">Aliikangiella marina</name>
    <dbReference type="NCBI Taxonomy" id="1712262"/>
    <lineage>
        <taxon>Bacteria</taxon>
        <taxon>Pseudomonadati</taxon>
        <taxon>Pseudomonadota</taxon>
        <taxon>Gammaproteobacteria</taxon>
        <taxon>Oceanospirillales</taxon>
        <taxon>Pleioneaceae</taxon>
        <taxon>Aliikangiella</taxon>
    </lineage>
</organism>
<evidence type="ECO:0000256" key="5">
    <source>
        <dbReference type="ARBA" id="ARBA00022475"/>
    </source>
</evidence>
<evidence type="ECO:0000313" key="17">
    <source>
        <dbReference type="Proteomes" id="UP000317839"/>
    </source>
</evidence>
<dbReference type="NCBIfam" id="TIGR00439">
    <property type="entry name" value="FtsX_Gneg"/>
    <property type="match status" value="1"/>
</dbReference>
<evidence type="ECO:0000256" key="4">
    <source>
        <dbReference type="ARBA" id="ARBA00021907"/>
    </source>
</evidence>
<keyword evidence="17" id="KW-1185">Reference proteome</keyword>
<dbReference type="GO" id="GO:0032153">
    <property type="term" value="C:cell division site"/>
    <property type="evidence" value="ECO:0007669"/>
    <property type="project" value="TreeGrafter"/>
</dbReference>
<dbReference type="Gene3D" id="3.30.70.3040">
    <property type="match status" value="1"/>
</dbReference>
<feature type="transmembrane region" description="Helical" evidence="13">
    <location>
        <begin position="196"/>
        <end position="216"/>
    </location>
</feature>
<evidence type="ECO:0000256" key="6">
    <source>
        <dbReference type="ARBA" id="ARBA00022519"/>
    </source>
</evidence>
<evidence type="ECO:0000256" key="1">
    <source>
        <dbReference type="ARBA" id="ARBA00004429"/>
    </source>
</evidence>
<dbReference type="PANTHER" id="PTHR47755">
    <property type="entry name" value="CELL DIVISION PROTEIN FTSX"/>
    <property type="match status" value="1"/>
</dbReference>
<evidence type="ECO:0000259" key="14">
    <source>
        <dbReference type="Pfam" id="PF02687"/>
    </source>
</evidence>
<name>A0A545T138_9GAMM</name>
<keyword evidence="11 12" id="KW-0131">Cell cycle</keyword>
<evidence type="ECO:0000256" key="8">
    <source>
        <dbReference type="ARBA" id="ARBA00022692"/>
    </source>
</evidence>
<dbReference type="GO" id="GO:0005886">
    <property type="term" value="C:plasma membrane"/>
    <property type="evidence" value="ECO:0007669"/>
    <property type="project" value="UniProtKB-SubCell"/>
</dbReference>
<feature type="transmembrane region" description="Helical" evidence="13">
    <location>
        <begin position="47"/>
        <end position="67"/>
    </location>
</feature>
<sequence length="324" mass="35423">MSHEQMSGASMSQGATLSARLKMLSRLHKIEAKRGVIDIVSNPVSNFMTILVIAIALALPTGLQILLETGKTLSESWDGASRISLYLQSDVTESRLTEIAARVSETSGVDSVDTISQEQALEDFKERSGFAEAIDQLDSNPLPPVLVVQPKPTHTSPQASEELLAEFNTIREVELAQLDLDWVRKLYALIQLAEKAASALGIALALAVLLIVGNTIRLSVQNRREEIEVVKLVGATDAFIRRPFLYTGLWYGLFAGVTCWVIVTFSLYWLKDPVANLAGLYQSQFQIQGLSIGQSLKLIGISCGLGLLGSWLSVGRHIRQIEPH</sequence>
<dbReference type="InterPro" id="IPR047590">
    <property type="entry name" value="FtsX_proteobact-type"/>
</dbReference>
<dbReference type="PANTHER" id="PTHR47755:SF1">
    <property type="entry name" value="CELL DIVISION PROTEIN FTSX"/>
    <property type="match status" value="1"/>
</dbReference>
<evidence type="ECO:0000256" key="9">
    <source>
        <dbReference type="ARBA" id="ARBA00022989"/>
    </source>
</evidence>
<feature type="transmembrane region" description="Helical" evidence="13">
    <location>
        <begin position="249"/>
        <end position="270"/>
    </location>
</feature>
<keyword evidence="5 12" id="KW-1003">Cell membrane</keyword>
<evidence type="ECO:0000256" key="7">
    <source>
        <dbReference type="ARBA" id="ARBA00022618"/>
    </source>
</evidence>
<feature type="domain" description="ABC3 transporter permease C-terminal" evidence="14">
    <location>
        <begin position="200"/>
        <end position="312"/>
    </location>
</feature>
<dbReference type="AlphaFoldDB" id="A0A545T138"/>
<dbReference type="Pfam" id="PF18075">
    <property type="entry name" value="FtsX_ECD"/>
    <property type="match status" value="1"/>
</dbReference>
<evidence type="ECO:0000256" key="12">
    <source>
        <dbReference type="PIRNR" id="PIRNR003097"/>
    </source>
</evidence>
<comment type="subunit">
    <text evidence="3">Forms a membrane-associated complex with FtsE.</text>
</comment>
<dbReference type="GO" id="GO:0051301">
    <property type="term" value="P:cell division"/>
    <property type="evidence" value="ECO:0007669"/>
    <property type="project" value="UniProtKB-KW"/>
</dbReference>
<dbReference type="PIRSF" id="PIRSF003097">
    <property type="entry name" value="FtsX"/>
    <property type="match status" value="1"/>
</dbReference>
<dbReference type="InterPro" id="IPR003838">
    <property type="entry name" value="ABC3_permease_C"/>
</dbReference>
<evidence type="ECO:0000313" key="16">
    <source>
        <dbReference type="EMBL" id="TQV70928.1"/>
    </source>
</evidence>
<protein>
    <recommendedName>
        <fullName evidence="4 12">Cell division protein FtsX</fullName>
    </recommendedName>
</protein>
<feature type="transmembrane region" description="Helical" evidence="13">
    <location>
        <begin position="290"/>
        <end position="314"/>
    </location>
</feature>
<evidence type="ECO:0000259" key="15">
    <source>
        <dbReference type="Pfam" id="PF18075"/>
    </source>
</evidence>
<gene>
    <name evidence="16" type="primary">ftsX</name>
    <name evidence="16" type="ORF">FLL45_21615</name>
</gene>
<proteinExistence type="inferred from homology"/>
<evidence type="ECO:0000256" key="2">
    <source>
        <dbReference type="ARBA" id="ARBA00007379"/>
    </source>
</evidence>
<evidence type="ECO:0000256" key="13">
    <source>
        <dbReference type="SAM" id="Phobius"/>
    </source>
</evidence>
<reference evidence="16 17" key="1">
    <citation type="submission" date="2019-06" db="EMBL/GenBank/DDBJ databases">
        <title>Draft genome of Aliikangiella marina GYP-15.</title>
        <authorList>
            <person name="Wang G."/>
        </authorList>
    </citation>
    <scope>NUCLEOTIDE SEQUENCE [LARGE SCALE GENOMIC DNA]</scope>
    <source>
        <strain evidence="16 17">GYP-15</strain>
    </source>
</reference>
<dbReference type="EMBL" id="VIKR01000007">
    <property type="protein sequence ID" value="TQV70928.1"/>
    <property type="molecule type" value="Genomic_DNA"/>
</dbReference>
<dbReference type="InterPro" id="IPR004513">
    <property type="entry name" value="FtsX"/>
</dbReference>
<comment type="caution">
    <text evidence="16">The sequence shown here is derived from an EMBL/GenBank/DDBJ whole genome shotgun (WGS) entry which is preliminary data.</text>
</comment>
<dbReference type="InterPro" id="IPR040690">
    <property type="entry name" value="FtsX_ECD"/>
</dbReference>
<keyword evidence="10 12" id="KW-0472">Membrane</keyword>
<comment type="similarity">
    <text evidence="2 12">Belongs to the ABC-4 integral membrane protein family. FtsX subfamily.</text>
</comment>
<keyword evidence="8 13" id="KW-0812">Transmembrane</keyword>
<evidence type="ECO:0000256" key="11">
    <source>
        <dbReference type="ARBA" id="ARBA00023306"/>
    </source>
</evidence>
<dbReference type="RefSeq" id="WP_142944145.1">
    <property type="nucleotide sequence ID" value="NZ_VIKR01000007.1"/>
</dbReference>
<evidence type="ECO:0000256" key="10">
    <source>
        <dbReference type="ARBA" id="ARBA00023136"/>
    </source>
</evidence>
<accession>A0A545T138</accession>
<dbReference type="Proteomes" id="UP000317839">
    <property type="component" value="Unassembled WGS sequence"/>
</dbReference>
<dbReference type="OrthoDB" id="9813411at2"/>
<comment type="function">
    <text evidence="12">Part of the ABC transporter FtsEX involved in cellular division.</text>
</comment>
<keyword evidence="7 12" id="KW-0132">Cell division</keyword>
<keyword evidence="6 12" id="KW-0997">Cell inner membrane</keyword>
<keyword evidence="9 13" id="KW-1133">Transmembrane helix</keyword>
<dbReference type="Pfam" id="PF02687">
    <property type="entry name" value="FtsX"/>
    <property type="match status" value="1"/>
</dbReference>
<comment type="subcellular location">
    <subcellularLocation>
        <location evidence="1">Cell inner membrane</location>
        <topology evidence="1">Multi-pass membrane protein</topology>
    </subcellularLocation>
</comment>
<feature type="domain" description="FtsX extracellular" evidence="15">
    <location>
        <begin position="82"/>
        <end position="173"/>
    </location>
</feature>